<dbReference type="PROSITE" id="PS50003">
    <property type="entry name" value="PH_DOMAIN"/>
    <property type="match status" value="1"/>
</dbReference>
<dbReference type="Pfam" id="PF01369">
    <property type="entry name" value="Sec7"/>
    <property type="match status" value="1"/>
</dbReference>
<evidence type="ECO:0000313" key="5">
    <source>
        <dbReference type="EMBL" id="KAH0517937.1"/>
    </source>
</evidence>
<dbReference type="Gene3D" id="2.30.29.30">
    <property type="entry name" value="Pleckstrin-homology domain (PH domain)/Phosphotyrosine-binding domain (PTB)"/>
    <property type="match status" value="1"/>
</dbReference>
<name>A0A8J6GWQ8_MICOH</name>
<dbReference type="AlphaFoldDB" id="A0A8J6GWQ8"/>
<feature type="region of interest" description="Disordered" evidence="2">
    <location>
        <begin position="1"/>
        <end position="35"/>
    </location>
</feature>
<dbReference type="GO" id="GO:0032012">
    <property type="term" value="P:regulation of ARF protein signal transduction"/>
    <property type="evidence" value="ECO:0007669"/>
    <property type="project" value="InterPro"/>
</dbReference>
<evidence type="ECO:0000313" key="6">
    <source>
        <dbReference type="Proteomes" id="UP000710432"/>
    </source>
</evidence>
<evidence type="ECO:0000259" key="4">
    <source>
        <dbReference type="PROSITE" id="PS50190"/>
    </source>
</evidence>
<dbReference type="FunFam" id="1.10.220.20:FF:000003">
    <property type="entry name" value="Cytohesin 1"/>
    <property type="match status" value="1"/>
</dbReference>
<dbReference type="CDD" id="cd00171">
    <property type="entry name" value="Sec7"/>
    <property type="match status" value="1"/>
</dbReference>
<organism evidence="5 6">
    <name type="scientific">Microtus ochrogaster</name>
    <name type="common">Prairie vole</name>
    <dbReference type="NCBI Taxonomy" id="79684"/>
    <lineage>
        <taxon>Eukaryota</taxon>
        <taxon>Metazoa</taxon>
        <taxon>Chordata</taxon>
        <taxon>Craniata</taxon>
        <taxon>Vertebrata</taxon>
        <taxon>Euteleostomi</taxon>
        <taxon>Mammalia</taxon>
        <taxon>Eutheria</taxon>
        <taxon>Euarchontoglires</taxon>
        <taxon>Glires</taxon>
        <taxon>Rodentia</taxon>
        <taxon>Myomorpha</taxon>
        <taxon>Muroidea</taxon>
        <taxon>Cricetidae</taxon>
        <taxon>Arvicolinae</taxon>
        <taxon>Microtus</taxon>
    </lineage>
</organism>
<feature type="domain" description="PH" evidence="3">
    <location>
        <begin position="347"/>
        <end position="426"/>
    </location>
</feature>
<dbReference type="PROSITE" id="PS50190">
    <property type="entry name" value="SEC7"/>
    <property type="match status" value="1"/>
</dbReference>
<gene>
    <name evidence="5" type="ORF">LTLLF_118555</name>
</gene>
<dbReference type="SMART" id="SM00233">
    <property type="entry name" value="PH"/>
    <property type="match status" value="1"/>
</dbReference>
<dbReference type="Gene3D" id="1.10.1000.11">
    <property type="entry name" value="Arf Nucleotide-binding Site Opener,domain 2"/>
    <property type="match status" value="1"/>
</dbReference>
<dbReference type="SMART" id="SM00222">
    <property type="entry name" value="Sec7"/>
    <property type="match status" value="1"/>
</dbReference>
<dbReference type="FunFam" id="1.10.1000.11:FF:000002">
    <property type="entry name" value="Cytohesin 1"/>
    <property type="match status" value="1"/>
</dbReference>
<dbReference type="Pfam" id="PF00169">
    <property type="entry name" value="PH"/>
    <property type="match status" value="1"/>
</dbReference>
<evidence type="ECO:0000256" key="1">
    <source>
        <dbReference type="SAM" id="Coils"/>
    </source>
</evidence>
<evidence type="ECO:0000256" key="2">
    <source>
        <dbReference type="SAM" id="MobiDB-lite"/>
    </source>
</evidence>
<proteinExistence type="predicted"/>
<dbReference type="SUPFAM" id="SSF48425">
    <property type="entry name" value="Sec7 domain"/>
    <property type="match status" value="1"/>
</dbReference>
<accession>A0A8J6GWQ8</accession>
<sequence>MCSSNVAAIRTAGTDAPQSPLARSSNLTQSAGQQRTVCKLRKETTLSSSSLGVPSDLTAEERQELENIRRRKQELLADIQRLKDEIAEVANEIESLGSTEERKNMQRNKQVAMGRKKFNMDPKKGIQFLIENDLLKNTCEDIAQFLYKGEGLKKTAIGDYLGERDEFSIQVLHAFVELHEFTDLNLVQALRQFLWSFRLPGEAQKIDRMMEAFAQRYCQCNNGVFQSTDTCYVLSFAIIMLNTSLHNPNVKDKPTVERFIAMNRGINDGGDLPEELLRNLYESIKNEPFKIPEDDGNDLTHTFFNPDREGWLLKLVHIPLFALGCEESGKCWPYNNGFVALLGQVWDKEPRGIIPLENLSIREVEDSKKPNCFELYIPDNKDQVIKACKTEADGRVVEGNHTVYRISAPTPEEKEEWIKCIKAAISRDPFYEMLAARKKKVSSTKRH</sequence>
<dbReference type="InterPro" id="IPR000904">
    <property type="entry name" value="Sec7_dom"/>
</dbReference>
<dbReference type="InterPro" id="IPR023394">
    <property type="entry name" value="Sec7_C_sf"/>
</dbReference>
<feature type="coiled-coil region" evidence="1">
    <location>
        <begin position="58"/>
        <end position="99"/>
    </location>
</feature>
<keyword evidence="1" id="KW-0175">Coiled coil</keyword>
<reference evidence="5" key="1">
    <citation type="submission" date="2020-03" db="EMBL/GenBank/DDBJ databases">
        <title>Studies in the Genomics of Life Span.</title>
        <authorList>
            <person name="Glass D."/>
        </authorList>
    </citation>
    <scope>NUCLEOTIDE SEQUENCE</scope>
    <source>
        <strain evidence="5">LTLLF</strain>
        <tissue evidence="5">Muscle</tissue>
    </source>
</reference>
<feature type="domain" description="SEC7" evidence="4">
    <location>
        <begin position="100"/>
        <end position="287"/>
    </location>
</feature>
<dbReference type="PANTHER" id="PTHR10663:SF340">
    <property type="entry name" value="CYTOHESIN-1"/>
    <property type="match status" value="1"/>
</dbReference>
<dbReference type="InterPro" id="IPR001849">
    <property type="entry name" value="PH_domain"/>
</dbReference>
<dbReference type="PANTHER" id="PTHR10663">
    <property type="entry name" value="GUANYL-NUCLEOTIDE EXCHANGE FACTOR"/>
    <property type="match status" value="1"/>
</dbReference>
<dbReference type="EMBL" id="JAATJU010013585">
    <property type="protein sequence ID" value="KAH0517937.1"/>
    <property type="molecule type" value="Genomic_DNA"/>
</dbReference>
<protein>
    <submittedName>
        <fullName evidence="5">Cytohesin-1</fullName>
    </submittedName>
</protein>
<dbReference type="SUPFAM" id="SSF50729">
    <property type="entry name" value="PH domain-like"/>
    <property type="match status" value="1"/>
</dbReference>
<evidence type="ECO:0000259" key="3">
    <source>
        <dbReference type="PROSITE" id="PS50003"/>
    </source>
</evidence>
<dbReference type="InterPro" id="IPR035999">
    <property type="entry name" value="Sec7_dom_sf"/>
</dbReference>
<dbReference type="GO" id="GO:0005085">
    <property type="term" value="F:guanyl-nucleotide exchange factor activity"/>
    <property type="evidence" value="ECO:0007669"/>
    <property type="project" value="InterPro"/>
</dbReference>
<dbReference type="InterPro" id="IPR011993">
    <property type="entry name" value="PH-like_dom_sf"/>
</dbReference>
<feature type="compositionally biased region" description="Polar residues" evidence="2">
    <location>
        <begin position="21"/>
        <end position="35"/>
    </location>
</feature>
<comment type="caution">
    <text evidence="5">The sequence shown here is derived from an EMBL/GenBank/DDBJ whole genome shotgun (WGS) entry which is preliminary data.</text>
</comment>
<dbReference type="Proteomes" id="UP000710432">
    <property type="component" value="Unassembled WGS sequence"/>
</dbReference>
<dbReference type="Gene3D" id="1.10.220.20">
    <property type="match status" value="1"/>
</dbReference>